<evidence type="ECO:0000256" key="7">
    <source>
        <dbReference type="ARBA" id="ARBA00023170"/>
    </source>
</evidence>
<dbReference type="GO" id="GO:0016493">
    <property type="term" value="F:C-C chemokine receptor activity"/>
    <property type="evidence" value="ECO:0007669"/>
    <property type="project" value="TreeGrafter"/>
</dbReference>
<evidence type="ECO:0000259" key="11">
    <source>
        <dbReference type="PROSITE" id="PS50262"/>
    </source>
</evidence>
<feature type="transmembrane region" description="Helical" evidence="10">
    <location>
        <begin position="194"/>
        <end position="216"/>
    </location>
</feature>
<evidence type="ECO:0000256" key="5">
    <source>
        <dbReference type="ARBA" id="ARBA00023040"/>
    </source>
</evidence>
<keyword evidence="4 10" id="KW-1133">Transmembrane helix</keyword>
<dbReference type="PROSITE" id="PS50262">
    <property type="entry name" value="G_PROTEIN_RECEP_F1_2"/>
    <property type="match status" value="1"/>
</dbReference>
<dbReference type="GO" id="GO:0019722">
    <property type="term" value="P:calcium-mediated signaling"/>
    <property type="evidence" value="ECO:0007669"/>
    <property type="project" value="TreeGrafter"/>
</dbReference>
<reference evidence="12" key="1">
    <citation type="submission" date="2025-08" db="UniProtKB">
        <authorList>
            <consortium name="Ensembl"/>
        </authorList>
    </citation>
    <scope>IDENTIFICATION</scope>
</reference>
<dbReference type="GO" id="GO:0019957">
    <property type="term" value="F:C-C chemokine binding"/>
    <property type="evidence" value="ECO:0007669"/>
    <property type="project" value="TreeGrafter"/>
</dbReference>
<evidence type="ECO:0000256" key="3">
    <source>
        <dbReference type="ARBA" id="ARBA00022692"/>
    </source>
</evidence>
<comment type="similarity">
    <text evidence="9">Belongs to the G-protein coupled receptor 1 family.</text>
</comment>
<dbReference type="InterPro" id="IPR000355">
    <property type="entry name" value="Chemokine_rcpt"/>
</dbReference>
<feature type="transmembrane region" description="Helical" evidence="10">
    <location>
        <begin position="75"/>
        <end position="94"/>
    </location>
</feature>
<dbReference type="PRINTS" id="PR00657">
    <property type="entry name" value="CCCHEMOKINER"/>
</dbReference>
<keyword evidence="6 10" id="KW-0472">Membrane</keyword>
<keyword evidence="3 9" id="KW-0812">Transmembrane</keyword>
<accession>A0A3B3RAK7</accession>
<feature type="transmembrane region" description="Helical" evidence="10">
    <location>
        <begin position="149"/>
        <end position="168"/>
    </location>
</feature>
<evidence type="ECO:0000256" key="8">
    <source>
        <dbReference type="ARBA" id="ARBA00023224"/>
    </source>
</evidence>
<evidence type="ECO:0000256" key="10">
    <source>
        <dbReference type="SAM" id="Phobius"/>
    </source>
</evidence>
<keyword evidence="2" id="KW-1003">Cell membrane</keyword>
<dbReference type="InterPro" id="IPR000276">
    <property type="entry name" value="GPCR_Rhodpsn"/>
</dbReference>
<dbReference type="Gene3D" id="1.20.1070.10">
    <property type="entry name" value="Rhodopsin 7-helix transmembrane proteins"/>
    <property type="match status" value="1"/>
</dbReference>
<dbReference type="GO" id="GO:0006955">
    <property type="term" value="P:immune response"/>
    <property type="evidence" value="ECO:0007669"/>
    <property type="project" value="TreeGrafter"/>
</dbReference>
<evidence type="ECO:0000256" key="2">
    <source>
        <dbReference type="ARBA" id="ARBA00022475"/>
    </source>
</evidence>
<feature type="transmembrane region" description="Helical" evidence="10">
    <location>
        <begin position="39"/>
        <end position="63"/>
    </location>
</feature>
<feature type="domain" description="G-protein coupled receptors family 1 profile" evidence="11">
    <location>
        <begin position="54"/>
        <end position="295"/>
    </location>
</feature>
<keyword evidence="8 9" id="KW-0807">Transducer</keyword>
<dbReference type="GO" id="GO:0060326">
    <property type="term" value="P:cell chemotaxis"/>
    <property type="evidence" value="ECO:0007669"/>
    <property type="project" value="TreeGrafter"/>
</dbReference>
<comment type="subcellular location">
    <subcellularLocation>
        <location evidence="1">Cell membrane</location>
        <topology evidence="1">Multi-pass membrane protein</topology>
    </subcellularLocation>
</comment>
<dbReference type="PRINTS" id="PR00237">
    <property type="entry name" value="GPCRRHODOPSN"/>
</dbReference>
<dbReference type="AlphaFoldDB" id="A0A3B3RAK7"/>
<keyword evidence="5 9" id="KW-0297">G-protein coupled receptor</keyword>
<feature type="transmembrane region" description="Helical" evidence="10">
    <location>
        <begin position="274"/>
        <end position="297"/>
    </location>
</feature>
<protein>
    <recommendedName>
        <fullName evidence="11">G-protein coupled receptors family 1 profile domain-containing protein</fullName>
    </recommendedName>
</protein>
<dbReference type="GO" id="GO:0009897">
    <property type="term" value="C:external side of plasma membrane"/>
    <property type="evidence" value="ECO:0007669"/>
    <property type="project" value="TreeGrafter"/>
</dbReference>
<dbReference type="GeneTree" id="ENSGT01110000267168"/>
<name>A0A3B3RAK7_9TELE</name>
<dbReference type="PROSITE" id="PS00237">
    <property type="entry name" value="G_PROTEIN_RECEP_F1_1"/>
    <property type="match status" value="1"/>
</dbReference>
<sequence>MDGNQSYNNYSGKVDNNSEYDKDLVYLCESEYRGSASSATAACYAIIFCLSLTGNLVVLCALIRFEDLKKVTNLFVLNLAVSDLVFAVSLPFWITDHLHSWVFGNFLCKLVSGLYFISIYSSLMFLVAMTVDRYIIIVQMPLARHPKRLLGSRVVCAVIWVISISASVREMVLSRNLPDQYTCDVGDQNSQEVYINHGLHICFLFLLPLIVIVFCYSRILKTVLSSRTKNKHRTVALIFVIVLTFFICRAPYNVMIVFMLRIDERDCDTQKRQNVAFAIVRTLAYFHCCLNPLLYTFGEKCRAHIRRLLHLHSCVKLIFLGGNSQFVSQGISGRV</sequence>
<evidence type="ECO:0000313" key="12">
    <source>
        <dbReference type="Ensembl" id="ENSPKIP00000015408.1"/>
    </source>
</evidence>
<organism evidence="12 13">
    <name type="scientific">Paramormyrops kingsleyae</name>
    <dbReference type="NCBI Taxonomy" id="1676925"/>
    <lineage>
        <taxon>Eukaryota</taxon>
        <taxon>Metazoa</taxon>
        <taxon>Chordata</taxon>
        <taxon>Craniata</taxon>
        <taxon>Vertebrata</taxon>
        <taxon>Euteleostomi</taxon>
        <taxon>Actinopterygii</taxon>
        <taxon>Neopterygii</taxon>
        <taxon>Teleostei</taxon>
        <taxon>Osteoglossocephala</taxon>
        <taxon>Osteoglossomorpha</taxon>
        <taxon>Osteoglossiformes</taxon>
        <taxon>Mormyridae</taxon>
        <taxon>Paramormyrops</taxon>
    </lineage>
</organism>
<feature type="transmembrane region" description="Helical" evidence="10">
    <location>
        <begin position="114"/>
        <end position="137"/>
    </location>
</feature>
<evidence type="ECO:0000256" key="4">
    <source>
        <dbReference type="ARBA" id="ARBA00022989"/>
    </source>
</evidence>
<dbReference type="Ensembl" id="ENSPKIT00000039874.1">
    <property type="protein sequence ID" value="ENSPKIP00000015408.1"/>
    <property type="gene ID" value="ENSPKIG00000002146.1"/>
</dbReference>
<feature type="transmembrane region" description="Helical" evidence="10">
    <location>
        <begin position="237"/>
        <end position="262"/>
    </location>
</feature>
<dbReference type="PANTHER" id="PTHR10489">
    <property type="entry name" value="CELL ADHESION MOLECULE"/>
    <property type="match status" value="1"/>
</dbReference>
<dbReference type="GO" id="GO:0007204">
    <property type="term" value="P:positive regulation of cytosolic calcium ion concentration"/>
    <property type="evidence" value="ECO:0007669"/>
    <property type="project" value="TreeGrafter"/>
</dbReference>
<dbReference type="Pfam" id="PF00001">
    <property type="entry name" value="7tm_1"/>
    <property type="match status" value="1"/>
</dbReference>
<evidence type="ECO:0000256" key="1">
    <source>
        <dbReference type="ARBA" id="ARBA00004651"/>
    </source>
</evidence>
<dbReference type="Proteomes" id="UP000261540">
    <property type="component" value="Unplaced"/>
</dbReference>
<proteinExistence type="inferred from homology"/>
<evidence type="ECO:0000256" key="9">
    <source>
        <dbReference type="RuleBase" id="RU000688"/>
    </source>
</evidence>
<keyword evidence="7 9" id="KW-0675">Receptor</keyword>
<keyword evidence="13" id="KW-1185">Reference proteome</keyword>
<evidence type="ECO:0000256" key="6">
    <source>
        <dbReference type="ARBA" id="ARBA00023136"/>
    </source>
</evidence>
<dbReference type="InterPro" id="IPR050119">
    <property type="entry name" value="CCR1-9-like"/>
</dbReference>
<reference evidence="12" key="2">
    <citation type="submission" date="2025-09" db="UniProtKB">
        <authorList>
            <consortium name="Ensembl"/>
        </authorList>
    </citation>
    <scope>IDENTIFICATION</scope>
</reference>
<evidence type="ECO:0000313" key="13">
    <source>
        <dbReference type="Proteomes" id="UP000261540"/>
    </source>
</evidence>
<dbReference type="PANTHER" id="PTHR10489:SF922">
    <property type="entry name" value="C-C CHEMOKINE RECEPTOR FAMILY-LIKE-RELATED"/>
    <property type="match status" value="1"/>
</dbReference>
<dbReference type="SUPFAM" id="SSF81321">
    <property type="entry name" value="Family A G protein-coupled receptor-like"/>
    <property type="match status" value="1"/>
</dbReference>
<dbReference type="InterPro" id="IPR017452">
    <property type="entry name" value="GPCR_Rhodpsn_7TM"/>
</dbReference>